<keyword evidence="2" id="KW-0680">Restriction system</keyword>
<dbReference type="SUPFAM" id="SSF116734">
    <property type="entry name" value="DNA methylase specificity domain"/>
    <property type="match status" value="2"/>
</dbReference>
<dbReference type="InterPro" id="IPR000055">
    <property type="entry name" value="Restrct_endonuc_typeI_TRD"/>
</dbReference>
<evidence type="ECO:0000313" key="7">
    <source>
        <dbReference type="Proteomes" id="UP000295135"/>
    </source>
</evidence>
<dbReference type="PANTHER" id="PTHR43140:SF1">
    <property type="entry name" value="TYPE I RESTRICTION ENZYME ECOKI SPECIFICITY SUBUNIT"/>
    <property type="match status" value="1"/>
</dbReference>
<protein>
    <submittedName>
        <fullName evidence="6">Type I restriction modification DNA specificity protein</fullName>
    </submittedName>
</protein>
<sequence>MFASYLIRFRPKKEILTKYFYYYLKSPAYWDAIGASKSGIAVPNVNASKLSQVPIPVAPLDQQKRIVAEIEKQFSRLDQAVANLKRVKANLKRYKAAVLKAAVEGRLVETEAELARREGRSIETGAQLLQRILETRRRQWNGKGKYKEPAAPDTTDLPELPEGWVYVSLDQLTTQIADVDHKMPKPFEGGIPYVSTRDFIGESEIDFDGAKHISPSDFENLCKKVRPVRGDILLSRYGTVGEVRTVETDLPFQASYSMKPPRYSVPLRSRGFGYFCMR</sequence>
<evidence type="ECO:0000256" key="1">
    <source>
        <dbReference type="ARBA" id="ARBA00010923"/>
    </source>
</evidence>
<dbReference type="GO" id="GO:0003677">
    <property type="term" value="F:DNA binding"/>
    <property type="evidence" value="ECO:0007669"/>
    <property type="project" value="UniProtKB-KW"/>
</dbReference>
<dbReference type="EMBL" id="SLZY01000008">
    <property type="protein sequence ID" value="TCS71782.1"/>
    <property type="molecule type" value="Genomic_DNA"/>
</dbReference>
<dbReference type="PANTHER" id="PTHR43140">
    <property type="entry name" value="TYPE-1 RESTRICTION ENZYME ECOKI SPECIFICITY PROTEIN"/>
    <property type="match status" value="1"/>
</dbReference>
<evidence type="ECO:0000259" key="5">
    <source>
        <dbReference type="Pfam" id="PF01420"/>
    </source>
</evidence>
<keyword evidence="4" id="KW-0175">Coiled coil</keyword>
<dbReference type="Pfam" id="PF01420">
    <property type="entry name" value="Methylase_S"/>
    <property type="match status" value="1"/>
</dbReference>
<dbReference type="AlphaFoldDB" id="A0A4R3JX16"/>
<keyword evidence="7" id="KW-1185">Reference proteome</keyword>
<comment type="similarity">
    <text evidence="1">Belongs to the type-I restriction system S methylase family.</text>
</comment>
<accession>A0A4R3JX16</accession>
<reference evidence="6 7" key="1">
    <citation type="submission" date="2019-03" db="EMBL/GenBank/DDBJ databases">
        <title>Genomic Encyclopedia of Type Strains, Phase IV (KMG-IV): sequencing the most valuable type-strain genomes for metagenomic binning, comparative biology and taxonomic classification.</title>
        <authorList>
            <person name="Goeker M."/>
        </authorList>
    </citation>
    <scope>NUCLEOTIDE SEQUENCE [LARGE SCALE GENOMIC DNA]</scope>
    <source>
        <strain evidence="6 7">DSM 103923</strain>
    </source>
</reference>
<dbReference type="Proteomes" id="UP000295135">
    <property type="component" value="Unassembled WGS sequence"/>
</dbReference>
<feature type="domain" description="Type I restriction modification DNA specificity" evidence="5">
    <location>
        <begin position="3"/>
        <end position="72"/>
    </location>
</feature>
<gene>
    <name evidence="6" type="ORF">EDC61_108125</name>
</gene>
<feature type="coiled-coil region" evidence="4">
    <location>
        <begin position="60"/>
        <end position="97"/>
    </location>
</feature>
<dbReference type="InterPro" id="IPR044946">
    <property type="entry name" value="Restrct_endonuc_typeI_TRD_sf"/>
</dbReference>
<evidence type="ECO:0000256" key="4">
    <source>
        <dbReference type="SAM" id="Coils"/>
    </source>
</evidence>
<evidence type="ECO:0000313" key="6">
    <source>
        <dbReference type="EMBL" id="TCS71782.1"/>
    </source>
</evidence>
<name>A0A4R3JX16_9PROT</name>
<keyword evidence="3" id="KW-0238">DNA-binding</keyword>
<evidence type="ECO:0000256" key="2">
    <source>
        <dbReference type="ARBA" id="ARBA00022747"/>
    </source>
</evidence>
<comment type="caution">
    <text evidence="6">The sequence shown here is derived from an EMBL/GenBank/DDBJ whole genome shotgun (WGS) entry which is preliminary data.</text>
</comment>
<organism evidence="6 7">
    <name type="scientific">Sulfuritortus calidifontis</name>
    <dbReference type="NCBI Taxonomy" id="1914471"/>
    <lineage>
        <taxon>Bacteria</taxon>
        <taxon>Pseudomonadati</taxon>
        <taxon>Pseudomonadota</taxon>
        <taxon>Betaproteobacteria</taxon>
        <taxon>Nitrosomonadales</taxon>
        <taxon>Thiobacillaceae</taxon>
        <taxon>Sulfuritortus</taxon>
    </lineage>
</organism>
<dbReference type="InterPro" id="IPR051212">
    <property type="entry name" value="Type-I_RE_S_subunit"/>
</dbReference>
<dbReference type="GO" id="GO:0009307">
    <property type="term" value="P:DNA restriction-modification system"/>
    <property type="evidence" value="ECO:0007669"/>
    <property type="project" value="UniProtKB-KW"/>
</dbReference>
<evidence type="ECO:0000256" key="3">
    <source>
        <dbReference type="ARBA" id="ARBA00023125"/>
    </source>
</evidence>
<dbReference type="Gene3D" id="3.90.220.20">
    <property type="entry name" value="DNA methylase specificity domains"/>
    <property type="match status" value="2"/>
</dbReference>
<proteinExistence type="inferred from homology"/>